<comment type="catalytic activity">
    <reaction evidence="23">
        <text>isopentenyl diphosphate + dimethylallyl diphosphate = (2E)-geranyl diphosphate + diphosphate</text>
        <dbReference type="Rhea" id="RHEA:22408"/>
        <dbReference type="ChEBI" id="CHEBI:33019"/>
        <dbReference type="ChEBI" id="CHEBI:57623"/>
        <dbReference type="ChEBI" id="CHEBI:58057"/>
        <dbReference type="ChEBI" id="CHEBI:128769"/>
        <dbReference type="EC" id="2.5.1.1"/>
    </reaction>
</comment>
<keyword evidence="13" id="KW-0007">Acetylation</keyword>
<keyword evidence="12" id="KW-0752">Steroid biosynthesis</keyword>
<dbReference type="GO" id="GO:0006695">
    <property type="term" value="P:cholesterol biosynthetic process"/>
    <property type="evidence" value="ECO:0007669"/>
    <property type="project" value="UniProtKB-KW"/>
</dbReference>
<keyword evidence="15" id="KW-1207">Sterol metabolism</keyword>
<evidence type="ECO:0000256" key="23">
    <source>
        <dbReference type="ARBA" id="ARBA00049291"/>
    </source>
</evidence>
<evidence type="ECO:0000256" key="12">
    <source>
        <dbReference type="ARBA" id="ARBA00022955"/>
    </source>
</evidence>
<comment type="similarity">
    <text evidence="26">Belongs to the FPP/GGPP synthase family.</text>
</comment>
<evidence type="ECO:0000256" key="16">
    <source>
        <dbReference type="ARBA" id="ARBA00023221"/>
    </source>
</evidence>
<dbReference type="AlphaFoldDB" id="A0A2T9Z2H9"/>
<dbReference type="CDD" id="cd00685">
    <property type="entry name" value="Trans_IPPS_HT"/>
    <property type="match status" value="1"/>
</dbReference>
<evidence type="ECO:0000256" key="17">
    <source>
        <dbReference type="ARBA" id="ARBA00023278"/>
    </source>
</evidence>
<evidence type="ECO:0000256" key="24">
    <source>
        <dbReference type="ARBA" id="ARBA00049399"/>
    </source>
</evidence>
<evidence type="ECO:0000256" key="4">
    <source>
        <dbReference type="ARBA" id="ARBA00012833"/>
    </source>
</evidence>
<evidence type="ECO:0000256" key="2">
    <source>
        <dbReference type="ARBA" id="ARBA00004496"/>
    </source>
</evidence>
<keyword evidence="16" id="KW-0753">Steroid metabolism</keyword>
<dbReference type="SFLD" id="SFLDG01017">
    <property type="entry name" value="Polyprenyl_Transferase_Like"/>
    <property type="match status" value="1"/>
</dbReference>
<proteinExistence type="inferred from homology"/>
<comment type="function">
    <text evidence="25">Key enzyme in isoprenoid biosynthesis which catalyzes the formation of farnesyl diphosphate (FPP), a precursor for several classes of essential metabolites including sterols, dolichols, carotenoids, and ubiquinones. FPP also serves as substrate for protein farnesylation and geranylgeranylation. Catalyzes the sequential condensation of isopentenyl pyrophosphate with the allylic pyrophosphates, dimethylallyl pyrophosphate, and then with the resultant geranylpyrophosphate to the ultimate product farnesyl pyrophosphate.</text>
</comment>
<dbReference type="SUPFAM" id="SSF48576">
    <property type="entry name" value="Terpenoid synthases"/>
    <property type="match status" value="1"/>
</dbReference>
<protein>
    <recommendedName>
        <fullName evidence="22">Farnesyl pyrophosphate synthase</fullName>
        <ecNumber evidence="4">2.5.1.1</ecNumber>
        <ecNumber evidence="3">2.5.1.10</ecNumber>
    </recommendedName>
    <alternativeName>
        <fullName evidence="21">(2E,6E)-farnesyl diphosphate synthase</fullName>
    </alternativeName>
    <alternativeName>
        <fullName evidence="20">Dimethylallyltranstransferase</fullName>
    </alternativeName>
    <alternativeName>
        <fullName evidence="19">Farnesyl diphosphate synthase</fullName>
    </alternativeName>
    <alternativeName>
        <fullName evidence="18">Geranyltranstransferase</fullName>
    </alternativeName>
</protein>
<evidence type="ECO:0000313" key="27">
    <source>
        <dbReference type="EMBL" id="PVU95679.1"/>
    </source>
</evidence>
<dbReference type="EC" id="2.5.1.10" evidence="3"/>
<dbReference type="InterPro" id="IPR008949">
    <property type="entry name" value="Isoprenoid_synthase_dom_sf"/>
</dbReference>
<evidence type="ECO:0000256" key="6">
    <source>
        <dbReference type="ARBA" id="ARBA00022516"/>
    </source>
</evidence>
<comment type="cofactor">
    <cofactor evidence="1">
        <name>Mg(2+)</name>
        <dbReference type="ChEBI" id="CHEBI:18420"/>
    </cofactor>
</comment>
<evidence type="ECO:0000256" key="5">
    <source>
        <dbReference type="ARBA" id="ARBA00022490"/>
    </source>
</evidence>
<evidence type="ECO:0000256" key="14">
    <source>
        <dbReference type="ARBA" id="ARBA00023098"/>
    </source>
</evidence>
<keyword evidence="14" id="KW-0443">Lipid metabolism</keyword>
<keyword evidence="17" id="KW-0379">Hydroxylation</keyword>
<dbReference type="PROSITE" id="PS00723">
    <property type="entry name" value="POLYPRENYL_SYNTHASE_1"/>
    <property type="match status" value="1"/>
</dbReference>
<evidence type="ECO:0000256" key="9">
    <source>
        <dbReference type="ARBA" id="ARBA00022723"/>
    </source>
</evidence>
<evidence type="ECO:0000256" key="10">
    <source>
        <dbReference type="ARBA" id="ARBA00022778"/>
    </source>
</evidence>
<dbReference type="SFLD" id="SFLDS00005">
    <property type="entry name" value="Isoprenoid_Synthase_Type_I"/>
    <property type="match status" value="1"/>
</dbReference>
<keyword evidence="5" id="KW-0963">Cytoplasm</keyword>
<dbReference type="EMBL" id="MBFT01000067">
    <property type="protein sequence ID" value="PVU98808.1"/>
    <property type="molecule type" value="Genomic_DNA"/>
</dbReference>
<gene>
    <name evidence="28" type="ORF">BB559_001253</name>
    <name evidence="27" type="ORF">BB559_002633</name>
</gene>
<keyword evidence="10" id="KW-0152">Cholesterol biosynthesis</keyword>
<evidence type="ECO:0000256" key="11">
    <source>
        <dbReference type="ARBA" id="ARBA00022842"/>
    </source>
</evidence>
<evidence type="ECO:0000256" key="26">
    <source>
        <dbReference type="RuleBase" id="RU004466"/>
    </source>
</evidence>
<evidence type="ECO:0000256" key="22">
    <source>
        <dbReference type="ARBA" id="ARBA00034546"/>
    </source>
</evidence>
<dbReference type="Proteomes" id="UP000245699">
    <property type="component" value="Unassembled WGS sequence"/>
</dbReference>
<evidence type="ECO:0000256" key="15">
    <source>
        <dbReference type="ARBA" id="ARBA00023166"/>
    </source>
</evidence>
<evidence type="ECO:0000313" key="28">
    <source>
        <dbReference type="EMBL" id="PVU98808.1"/>
    </source>
</evidence>
<dbReference type="OrthoDB" id="10257492at2759"/>
<sequence>MSSKANLADFIAHYKQLEDDICQDLSNFEATTEMVSRIKHLLDYNLQGGKLNRGLAVVDSAQIILGDSFSEDIKTKAIILGWCIEWLQAFFLVADDIMDESPMRRGRPSWYRNEGVGMIAINDSFIIESAIYRILKKYFRDTDYYVELLEIFHEVTYQTELGQMVDLTTAPEIVNLDMFSIEKHTFIVKYKTSFYSFYLPVALALLATGKKNSKEAFDIARNILVPMGVYFQVQDDYLDLYGDVNLTGKVGTDIKDNKCSWLVIQALKVCSPEQRMILDKHYGRKSDADEQKVKQVFEQLDIKGIFHKYSDETEQKLVEQIESIDANIVNPKVFISFLQKISKRQK</sequence>
<dbReference type="PROSITE" id="PS00444">
    <property type="entry name" value="POLYPRENYL_SYNTHASE_2"/>
    <property type="match status" value="1"/>
</dbReference>
<dbReference type="InterPro" id="IPR000092">
    <property type="entry name" value="Polyprenyl_synt"/>
</dbReference>
<evidence type="ECO:0000256" key="19">
    <source>
        <dbReference type="ARBA" id="ARBA00032424"/>
    </source>
</evidence>
<dbReference type="GO" id="GO:0045337">
    <property type="term" value="P:farnesyl diphosphate biosynthetic process"/>
    <property type="evidence" value="ECO:0007669"/>
    <property type="project" value="TreeGrafter"/>
</dbReference>
<evidence type="ECO:0000256" key="13">
    <source>
        <dbReference type="ARBA" id="ARBA00022990"/>
    </source>
</evidence>
<dbReference type="PANTHER" id="PTHR11525:SF0">
    <property type="entry name" value="FARNESYL PYROPHOSPHATE SYNTHASE"/>
    <property type="match status" value="1"/>
</dbReference>
<dbReference type="GO" id="GO:0046872">
    <property type="term" value="F:metal ion binding"/>
    <property type="evidence" value="ECO:0007669"/>
    <property type="project" value="UniProtKB-KW"/>
</dbReference>
<organism evidence="28 29">
    <name type="scientific">Furculomyces boomerangus</name>
    <dbReference type="NCBI Taxonomy" id="61424"/>
    <lineage>
        <taxon>Eukaryota</taxon>
        <taxon>Fungi</taxon>
        <taxon>Fungi incertae sedis</taxon>
        <taxon>Zoopagomycota</taxon>
        <taxon>Kickxellomycotina</taxon>
        <taxon>Harpellomycetes</taxon>
        <taxon>Harpellales</taxon>
        <taxon>Harpellaceae</taxon>
        <taxon>Furculomyces</taxon>
    </lineage>
</organism>
<keyword evidence="11" id="KW-0460">Magnesium</keyword>
<comment type="caution">
    <text evidence="28">The sequence shown here is derived from an EMBL/GenBank/DDBJ whole genome shotgun (WGS) entry which is preliminary data.</text>
</comment>
<dbReference type="GO" id="GO:0004161">
    <property type="term" value="F:dimethylallyltranstransferase activity"/>
    <property type="evidence" value="ECO:0007669"/>
    <property type="project" value="UniProtKB-EC"/>
</dbReference>
<keyword evidence="10" id="KW-0756">Sterol biosynthesis</keyword>
<dbReference type="Pfam" id="PF00348">
    <property type="entry name" value="polyprenyl_synt"/>
    <property type="match status" value="1"/>
</dbReference>
<evidence type="ECO:0000256" key="18">
    <source>
        <dbReference type="ARBA" id="ARBA00032380"/>
    </source>
</evidence>
<evidence type="ECO:0000256" key="8">
    <source>
        <dbReference type="ARBA" id="ARBA00022679"/>
    </source>
</evidence>
<keyword evidence="6" id="KW-0444">Lipid biosynthesis</keyword>
<keyword evidence="7" id="KW-0153">Cholesterol metabolism</keyword>
<dbReference type="InterPro" id="IPR039702">
    <property type="entry name" value="FPS1-like"/>
</dbReference>
<evidence type="ECO:0000313" key="29">
    <source>
        <dbReference type="Proteomes" id="UP000245699"/>
    </source>
</evidence>
<evidence type="ECO:0000256" key="3">
    <source>
        <dbReference type="ARBA" id="ARBA00012439"/>
    </source>
</evidence>
<comment type="subcellular location">
    <subcellularLocation>
        <location evidence="2">Cytoplasm</location>
    </subcellularLocation>
</comment>
<dbReference type="GO" id="GO:0005777">
    <property type="term" value="C:peroxisome"/>
    <property type="evidence" value="ECO:0007669"/>
    <property type="project" value="UniProtKB-ARBA"/>
</dbReference>
<comment type="catalytic activity">
    <reaction evidence="24">
        <text>isopentenyl diphosphate + (2E)-geranyl diphosphate = (2E,6E)-farnesyl diphosphate + diphosphate</text>
        <dbReference type="Rhea" id="RHEA:19361"/>
        <dbReference type="ChEBI" id="CHEBI:33019"/>
        <dbReference type="ChEBI" id="CHEBI:58057"/>
        <dbReference type="ChEBI" id="CHEBI:128769"/>
        <dbReference type="ChEBI" id="CHEBI:175763"/>
        <dbReference type="EC" id="2.5.1.10"/>
    </reaction>
</comment>
<dbReference type="EMBL" id="MBFT01000175">
    <property type="protein sequence ID" value="PVU95679.1"/>
    <property type="molecule type" value="Genomic_DNA"/>
</dbReference>
<dbReference type="Gene3D" id="1.10.600.10">
    <property type="entry name" value="Farnesyl Diphosphate Synthase"/>
    <property type="match status" value="1"/>
</dbReference>
<dbReference type="FunFam" id="1.10.600.10:FF:000052">
    <property type="entry name" value="Farnesyl pyrophosphate synthase"/>
    <property type="match status" value="1"/>
</dbReference>
<evidence type="ECO:0000256" key="25">
    <source>
        <dbReference type="ARBA" id="ARBA00053104"/>
    </source>
</evidence>
<dbReference type="PANTHER" id="PTHR11525">
    <property type="entry name" value="FARNESYL-PYROPHOSPHATE SYNTHETASE"/>
    <property type="match status" value="1"/>
</dbReference>
<evidence type="ECO:0000256" key="1">
    <source>
        <dbReference type="ARBA" id="ARBA00001946"/>
    </source>
</evidence>
<keyword evidence="29" id="KW-1185">Reference proteome</keyword>
<name>A0A2T9Z2H9_9FUNG</name>
<evidence type="ECO:0000256" key="7">
    <source>
        <dbReference type="ARBA" id="ARBA00022548"/>
    </source>
</evidence>
<dbReference type="InterPro" id="IPR033749">
    <property type="entry name" value="Polyprenyl_synt_CS"/>
</dbReference>
<dbReference type="GO" id="GO:0005759">
    <property type="term" value="C:mitochondrial matrix"/>
    <property type="evidence" value="ECO:0007669"/>
    <property type="project" value="UniProtKB-ARBA"/>
</dbReference>
<accession>A0A2T9Z2H9</accession>
<dbReference type="STRING" id="61424.A0A2T9Z2H9"/>
<evidence type="ECO:0000256" key="21">
    <source>
        <dbReference type="ARBA" id="ARBA00032873"/>
    </source>
</evidence>
<dbReference type="GO" id="GO:0004337">
    <property type="term" value="F:(2E,6E)-farnesyl diphosphate synthase activity"/>
    <property type="evidence" value="ECO:0007669"/>
    <property type="project" value="UniProtKB-EC"/>
</dbReference>
<dbReference type="EC" id="2.5.1.1" evidence="4"/>
<keyword evidence="8 26" id="KW-0808">Transferase</keyword>
<keyword evidence="9" id="KW-0479">Metal-binding</keyword>
<reference evidence="28 29" key="1">
    <citation type="journal article" date="2018" name="MBio">
        <title>Comparative Genomics Reveals the Core Gene Toolbox for the Fungus-Insect Symbiosis.</title>
        <authorList>
            <person name="Wang Y."/>
            <person name="Stata M."/>
            <person name="Wang W."/>
            <person name="Stajich J.E."/>
            <person name="White M.M."/>
            <person name="Moncalvo J.M."/>
        </authorList>
    </citation>
    <scope>NUCLEOTIDE SEQUENCE [LARGE SCALE GENOMIC DNA]</scope>
    <source>
        <strain evidence="28 29">AUS-77-4</strain>
    </source>
</reference>
<evidence type="ECO:0000256" key="20">
    <source>
        <dbReference type="ARBA" id="ARBA00032448"/>
    </source>
</evidence>